<dbReference type="InterPro" id="IPR011249">
    <property type="entry name" value="Metalloenz_LuxS/M16"/>
</dbReference>
<keyword evidence="11" id="KW-0809">Transit peptide</keyword>
<organism evidence="18 19">
    <name type="scientific">Gigaspora margarita</name>
    <dbReference type="NCBI Taxonomy" id="4874"/>
    <lineage>
        <taxon>Eukaryota</taxon>
        <taxon>Fungi</taxon>
        <taxon>Fungi incertae sedis</taxon>
        <taxon>Mucoromycota</taxon>
        <taxon>Glomeromycotina</taxon>
        <taxon>Glomeromycetes</taxon>
        <taxon>Diversisporales</taxon>
        <taxon>Gigasporaceae</taxon>
        <taxon>Gigaspora</taxon>
    </lineage>
</organism>
<feature type="compositionally biased region" description="Basic and acidic residues" evidence="16">
    <location>
        <begin position="502"/>
        <end position="513"/>
    </location>
</feature>
<dbReference type="GO" id="GO:0004222">
    <property type="term" value="F:metalloendopeptidase activity"/>
    <property type="evidence" value="ECO:0007669"/>
    <property type="project" value="TreeGrafter"/>
</dbReference>
<evidence type="ECO:0000256" key="4">
    <source>
        <dbReference type="ARBA" id="ARBA00007575"/>
    </source>
</evidence>
<comment type="subcellular location">
    <subcellularLocation>
        <location evidence="3">Mitochondrion intermembrane space</location>
    </subcellularLocation>
    <subcellularLocation>
        <location evidence="2">Mitochondrion matrix</location>
    </subcellularLocation>
</comment>
<evidence type="ECO:0000256" key="1">
    <source>
        <dbReference type="ARBA" id="ARBA00001947"/>
    </source>
</evidence>
<keyword evidence="13" id="KW-0496">Mitochondrion</keyword>
<evidence type="ECO:0000256" key="2">
    <source>
        <dbReference type="ARBA" id="ARBA00004305"/>
    </source>
</evidence>
<name>A0A8H4EHC5_GIGMA</name>
<accession>A0A8H4EHC5</accession>
<sequence length="1001" mass="114857">MNFLFIRRYALKIRPITNQRYYPRQIINKRNYSIISGDRIHGFLVEQTRHIPELELTAIQLRHEATGAEHLHIARDDDNNVFGVGFSTPPMSSSGTPHILEHTTLCGSKKFPVRDPFFKMLNRSLANFMNAFTANDYTIYPFSTTHLLDYENLRDVYMDATFHPYLRELDFKQEGWRLEHQIPHDRTTPLQFKGVVYNEMKGQMSDAGYLYYSRVQQYMYPGTAYGYNSGGEPRNITDLTHQELLDFHKSHYHPSNAKFYTYGNFPLENHLMTINNKIKDFTKLIPDQGIKIVKPFDKPQRIIFQGPIDPMNNSEKQTKMSISFLTNDITDVVETFALRLFAYLLLDGHASPMYKALIDTNIGSDFSENTGYDSSTRISSLSIGLQGMKSQDIPLAEQTIRKVLEDIHRNGFDSKRIEAALHQTELGKKHKTSGFGLSLMHSISSGWFNNCNPADILEINKNIEIIKERIKSEPFFQNLVEKYFLTNLHTLTCIMEPDPRYTDELSREEENRLSSKTSSLSESEKNKIYEQSIELIQKQEAEEDLSVLPSLRVSDISREMKRIPLEHHNFENCPVQWRTTATNGITYFRMISKIDELPDELKIYLPLFTQALTSLGTKAKTMAEIDDDIRLYTGGISASPFVSTNHSDLDQYEEGIVISSHCLDRNINQMYDIMQQLLRETNFDNVEKLRTMIYGNATNMMNSVVESGHAYAKTFAASRIAPAMANSEVYGGMTQVYFMNKLAGAEDFQIVINKLKEISLYLLSNSSLRVAITCGAEAVNQNEVMLKKFLPSFPDVTKSGIHAVERPKFQISHEKAFFPLPFAVNFSAKCFRGTPYTHPDGSKLQVLSSLMKTHYLHREIREKNGAYGGGAVYSPTSGIFSFFSYRDPKTLETLETYKQAIDWVTNRKFSQQEMDEAKLSIFQGIDAPISVAQEGLVYFEGRINDDMRQLRREQLLSVTEDDIKEAAKILEQQERLNWSSVTIIGEGKPEILEDNKWKVYQ</sequence>
<dbReference type="FunFam" id="3.30.830.10:FF:000011">
    <property type="entry name" value="Presequence protease, mitochondrial"/>
    <property type="match status" value="1"/>
</dbReference>
<dbReference type="GO" id="GO:0016485">
    <property type="term" value="P:protein processing"/>
    <property type="evidence" value="ECO:0007669"/>
    <property type="project" value="TreeGrafter"/>
</dbReference>
<dbReference type="Proteomes" id="UP000439903">
    <property type="component" value="Unassembled WGS sequence"/>
</dbReference>
<keyword evidence="12" id="KW-0482">Metalloprotease</keyword>
<comment type="subunit">
    <text evidence="5">Monomer and homodimer; homodimerization is induced by binding of the substrate.</text>
</comment>
<protein>
    <recommendedName>
        <fullName evidence="6">Presequence protease, mitochondrial</fullName>
    </recommendedName>
    <alternativeName>
        <fullName evidence="14">Pitrilysin metalloproteinase</fullName>
    </alternativeName>
</protein>
<comment type="similarity">
    <text evidence="4">Belongs to the peptidase M16 family. PreP subfamily.</text>
</comment>
<dbReference type="FunFam" id="3.30.830.10:FF:000013">
    <property type="entry name" value="Mitochondrial presequence protease"/>
    <property type="match status" value="1"/>
</dbReference>
<comment type="cofactor">
    <cofactor evidence="1">
        <name>Zn(2+)</name>
        <dbReference type="ChEBI" id="CHEBI:29105"/>
    </cofactor>
</comment>
<evidence type="ECO:0000256" key="8">
    <source>
        <dbReference type="ARBA" id="ARBA00022723"/>
    </source>
</evidence>
<dbReference type="PANTHER" id="PTHR43016:SF13">
    <property type="entry name" value="PRESEQUENCE PROTEASE, MITOCHONDRIAL"/>
    <property type="match status" value="1"/>
</dbReference>
<evidence type="ECO:0000256" key="6">
    <source>
        <dbReference type="ARBA" id="ARBA00020167"/>
    </source>
</evidence>
<dbReference type="OrthoDB" id="10250783at2759"/>
<evidence type="ECO:0000256" key="11">
    <source>
        <dbReference type="ARBA" id="ARBA00022946"/>
    </source>
</evidence>
<keyword evidence="19" id="KW-1185">Reference proteome</keyword>
<evidence type="ECO:0000259" key="17">
    <source>
        <dbReference type="SMART" id="SM01264"/>
    </source>
</evidence>
<evidence type="ECO:0000256" key="10">
    <source>
        <dbReference type="ARBA" id="ARBA00022833"/>
    </source>
</evidence>
<evidence type="ECO:0000313" key="18">
    <source>
        <dbReference type="EMBL" id="KAF0483978.1"/>
    </source>
</evidence>
<dbReference type="PANTHER" id="PTHR43016">
    <property type="entry name" value="PRESEQUENCE PROTEASE"/>
    <property type="match status" value="1"/>
</dbReference>
<proteinExistence type="inferred from homology"/>
<evidence type="ECO:0000256" key="9">
    <source>
        <dbReference type="ARBA" id="ARBA00022801"/>
    </source>
</evidence>
<evidence type="ECO:0000256" key="14">
    <source>
        <dbReference type="ARBA" id="ARBA00034552"/>
    </source>
</evidence>
<dbReference type="FunFam" id="3.30.830.10:FF:000009">
    <property type="entry name" value="Presequence protease, mitochondrial"/>
    <property type="match status" value="1"/>
</dbReference>
<dbReference type="AlphaFoldDB" id="A0A8H4EHC5"/>
<comment type="function">
    <text evidence="15">Degrades mitochondrial transit peptides after their cleavage in the intermembrane space or in the matrix, and presequence peptides; clearance of these peptides is required to keep the presequence processing machinery running. Preferentially cleaves the N-terminal side of paired basic amino acid residues. Also degrades other unstructured peptides. May function as an ATP-dependent peptidase as opposed to a metalloendopeptidase.</text>
</comment>
<dbReference type="SUPFAM" id="SSF63411">
    <property type="entry name" value="LuxS/MPP-like metallohydrolase"/>
    <property type="match status" value="4"/>
</dbReference>
<dbReference type="GO" id="GO:0005758">
    <property type="term" value="C:mitochondrial intermembrane space"/>
    <property type="evidence" value="ECO:0007669"/>
    <property type="project" value="UniProtKB-SubCell"/>
</dbReference>
<keyword evidence="10" id="KW-0862">Zinc</keyword>
<evidence type="ECO:0000256" key="5">
    <source>
        <dbReference type="ARBA" id="ARBA00011853"/>
    </source>
</evidence>
<dbReference type="Pfam" id="PF22516">
    <property type="entry name" value="PreP_C"/>
    <property type="match status" value="1"/>
</dbReference>
<comment type="caution">
    <text evidence="18">The sequence shown here is derived from an EMBL/GenBank/DDBJ whole genome shotgun (WGS) entry which is preliminary data.</text>
</comment>
<evidence type="ECO:0000256" key="12">
    <source>
        <dbReference type="ARBA" id="ARBA00023049"/>
    </source>
</evidence>
<keyword evidence="7" id="KW-0645">Protease</keyword>
<dbReference type="InterPro" id="IPR013578">
    <property type="entry name" value="Peptidase_M16C_assoc"/>
</dbReference>
<evidence type="ECO:0000256" key="15">
    <source>
        <dbReference type="ARBA" id="ARBA00045897"/>
    </source>
</evidence>
<keyword evidence="8" id="KW-0479">Metal-binding</keyword>
<evidence type="ECO:0000256" key="3">
    <source>
        <dbReference type="ARBA" id="ARBA00004569"/>
    </source>
</evidence>
<dbReference type="Pfam" id="PF08367">
    <property type="entry name" value="M16C_assoc"/>
    <property type="match status" value="1"/>
</dbReference>
<dbReference type="Pfam" id="PF05193">
    <property type="entry name" value="Peptidase_M16_C"/>
    <property type="match status" value="1"/>
</dbReference>
<dbReference type="GO" id="GO:0046872">
    <property type="term" value="F:metal ion binding"/>
    <property type="evidence" value="ECO:0007669"/>
    <property type="project" value="UniProtKB-KW"/>
</dbReference>
<dbReference type="SMART" id="SM01264">
    <property type="entry name" value="M16C_associated"/>
    <property type="match status" value="1"/>
</dbReference>
<dbReference type="EMBL" id="WTPW01000741">
    <property type="protein sequence ID" value="KAF0483978.1"/>
    <property type="molecule type" value="Genomic_DNA"/>
</dbReference>
<keyword evidence="9" id="KW-0378">Hydrolase</keyword>
<evidence type="ECO:0000313" key="19">
    <source>
        <dbReference type="Proteomes" id="UP000439903"/>
    </source>
</evidence>
<dbReference type="InterPro" id="IPR007863">
    <property type="entry name" value="Peptidase_M16_C"/>
</dbReference>
<evidence type="ECO:0000256" key="16">
    <source>
        <dbReference type="SAM" id="MobiDB-lite"/>
    </source>
</evidence>
<dbReference type="Gene3D" id="3.30.830.10">
    <property type="entry name" value="Metalloenzyme, LuxS/M16 peptidase-like"/>
    <property type="match status" value="4"/>
</dbReference>
<evidence type="ECO:0000256" key="13">
    <source>
        <dbReference type="ARBA" id="ARBA00023128"/>
    </source>
</evidence>
<feature type="domain" description="Peptidase M16C associated" evidence="17">
    <location>
        <begin position="495"/>
        <end position="742"/>
    </location>
</feature>
<gene>
    <name evidence="18" type="ORF">F8M41_023142</name>
</gene>
<dbReference type="GO" id="GO:0005759">
    <property type="term" value="C:mitochondrial matrix"/>
    <property type="evidence" value="ECO:0007669"/>
    <property type="project" value="UniProtKB-SubCell"/>
</dbReference>
<reference evidence="18 19" key="1">
    <citation type="journal article" date="2019" name="Environ. Microbiol.">
        <title>At the nexus of three kingdoms: the genome of the mycorrhizal fungus Gigaspora margarita provides insights into plant, endobacterial and fungal interactions.</title>
        <authorList>
            <person name="Venice F."/>
            <person name="Ghignone S."/>
            <person name="Salvioli di Fossalunga A."/>
            <person name="Amselem J."/>
            <person name="Novero M."/>
            <person name="Xianan X."/>
            <person name="Sedzielewska Toro K."/>
            <person name="Morin E."/>
            <person name="Lipzen A."/>
            <person name="Grigoriev I.V."/>
            <person name="Henrissat B."/>
            <person name="Martin F.M."/>
            <person name="Bonfante P."/>
        </authorList>
    </citation>
    <scope>NUCLEOTIDE SEQUENCE [LARGE SCALE GENOMIC DNA]</scope>
    <source>
        <strain evidence="18 19">BEG34</strain>
    </source>
</reference>
<dbReference type="InterPro" id="IPR055130">
    <property type="entry name" value="PreP_C"/>
</dbReference>
<feature type="region of interest" description="Disordered" evidence="16">
    <location>
        <begin position="502"/>
        <end position="523"/>
    </location>
</feature>
<evidence type="ECO:0000256" key="7">
    <source>
        <dbReference type="ARBA" id="ARBA00022670"/>
    </source>
</evidence>